<evidence type="ECO:0000259" key="2">
    <source>
        <dbReference type="Pfam" id="PF13966"/>
    </source>
</evidence>
<evidence type="ECO:0000313" key="4">
    <source>
        <dbReference type="RefSeq" id="XP_027120520.1"/>
    </source>
</evidence>
<dbReference type="GeneID" id="113737491"/>
<feature type="domain" description="RNase H type-1" evidence="1">
    <location>
        <begin position="308"/>
        <end position="373"/>
    </location>
</feature>
<reference evidence="3" key="1">
    <citation type="journal article" date="2025" name="Foods">
        <title>Unveiling the Microbial Signatures of Arabica Coffee Cherries: Insights into Ripeness Specific Diversity, Functional Traits, and Implications for Quality and Safety.</title>
        <authorList>
            <consortium name="RefSeq"/>
            <person name="Tenea G.N."/>
            <person name="Cifuentes V."/>
            <person name="Reyes P."/>
            <person name="Cevallos-Vallejos M."/>
        </authorList>
    </citation>
    <scope>NUCLEOTIDE SEQUENCE [LARGE SCALE GENOMIC DNA]</scope>
</reference>
<dbReference type="GO" id="GO:0004523">
    <property type="term" value="F:RNA-DNA hybrid ribonuclease activity"/>
    <property type="evidence" value="ECO:0007669"/>
    <property type="project" value="InterPro"/>
</dbReference>
<dbReference type="Pfam" id="PF13456">
    <property type="entry name" value="RVT_3"/>
    <property type="match status" value="1"/>
</dbReference>
<evidence type="ECO:0000313" key="3">
    <source>
        <dbReference type="Proteomes" id="UP001652660"/>
    </source>
</evidence>
<dbReference type="PANTHER" id="PTHR47723:SF19">
    <property type="entry name" value="POLYNUCLEOTIDYL TRANSFERASE, RIBONUCLEASE H-LIKE SUPERFAMILY PROTEIN"/>
    <property type="match status" value="1"/>
</dbReference>
<dbReference type="RefSeq" id="XP_027120520.1">
    <property type="nucleotide sequence ID" value="XM_027264719.1"/>
</dbReference>
<accession>A0A6P6WYX5</accession>
<gene>
    <name evidence="4" type="primary">LOC113737491</name>
</gene>
<feature type="domain" description="Reverse transcriptase zinc-binding" evidence="2">
    <location>
        <begin position="122"/>
        <end position="207"/>
    </location>
</feature>
<reference evidence="4" key="2">
    <citation type="submission" date="2025-08" db="UniProtKB">
        <authorList>
            <consortium name="RefSeq"/>
        </authorList>
    </citation>
    <scope>IDENTIFICATION</scope>
    <source>
        <tissue evidence="4">Leaves</tissue>
    </source>
</reference>
<dbReference type="PANTHER" id="PTHR47723">
    <property type="entry name" value="OS05G0353850 PROTEIN"/>
    <property type="match status" value="1"/>
</dbReference>
<dbReference type="OrthoDB" id="1305258at2759"/>
<dbReference type="Proteomes" id="UP001652660">
    <property type="component" value="Chromosome 3e"/>
</dbReference>
<dbReference type="InterPro" id="IPR002156">
    <property type="entry name" value="RNaseH_domain"/>
</dbReference>
<dbReference type="Gene3D" id="3.30.420.10">
    <property type="entry name" value="Ribonuclease H-like superfamily/Ribonuclease H"/>
    <property type="match status" value="1"/>
</dbReference>
<sequence length="406" mass="46759">MAAKYCSRSHPCMVGVASTDSHIWRRMMAVREAAEQNIVWLVQSGDSNFWFDNWLGSGPLCQRLENVSDHQVKDFMSQGRWNKKLLLQWVPSRIIDEILKKEPPLLPQCDHMIWKLNQLGAFSLASAFQVIKYASESSFMFSKVWISVLPLKISFFMVRLLRNRLLVVSSLVKFHVQGPSKCFCYLDSQSKTLDHVFSEGEFAQQLWSFFGSAVGVSYLGVGVRSRLAAWWFHCRENGFVHAVLPILFCWQIWKARNRKVFEEREPQLRSVCDWIFRELRDMFNLKFPNRLAEISSWPNYYIAVKFGGGGILHDGNGVMVFAFTVPFREMSSVQAKAKLLLFGVQQCIQCGFVRLHVEVDSLLVVQILQNKAACPWKIWAEMEKIKGCMRFVARVTHWYGGGESSG</sequence>
<protein>
    <recommendedName>
        <fullName evidence="5">RNase H type-1 domain-containing protein</fullName>
    </recommendedName>
</protein>
<dbReference type="CDD" id="cd06222">
    <property type="entry name" value="RNase_H_like"/>
    <property type="match status" value="1"/>
</dbReference>
<dbReference type="InterPro" id="IPR053151">
    <property type="entry name" value="RNase_H-like"/>
</dbReference>
<dbReference type="Pfam" id="PF13966">
    <property type="entry name" value="zf-RVT"/>
    <property type="match status" value="1"/>
</dbReference>
<evidence type="ECO:0008006" key="5">
    <source>
        <dbReference type="Google" id="ProtNLM"/>
    </source>
</evidence>
<keyword evidence="3" id="KW-1185">Reference proteome</keyword>
<dbReference type="GO" id="GO:0003676">
    <property type="term" value="F:nucleic acid binding"/>
    <property type="evidence" value="ECO:0007669"/>
    <property type="project" value="InterPro"/>
</dbReference>
<evidence type="ECO:0000259" key="1">
    <source>
        <dbReference type="Pfam" id="PF13456"/>
    </source>
</evidence>
<organism evidence="3 4">
    <name type="scientific">Coffea arabica</name>
    <name type="common">Arabian coffee</name>
    <dbReference type="NCBI Taxonomy" id="13443"/>
    <lineage>
        <taxon>Eukaryota</taxon>
        <taxon>Viridiplantae</taxon>
        <taxon>Streptophyta</taxon>
        <taxon>Embryophyta</taxon>
        <taxon>Tracheophyta</taxon>
        <taxon>Spermatophyta</taxon>
        <taxon>Magnoliopsida</taxon>
        <taxon>eudicotyledons</taxon>
        <taxon>Gunneridae</taxon>
        <taxon>Pentapetalae</taxon>
        <taxon>asterids</taxon>
        <taxon>lamiids</taxon>
        <taxon>Gentianales</taxon>
        <taxon>Rubiaceae</taxon>
        <taxon>Ixoroideae</taxon>
        <taxon>Gardenieae complex</taxon>
        <taxon>Bertiereae - Coffeeae clade</taxon>
        <taxon>Coffeeae</taxon>
        <taxon>Coffea</taxon>
    </lineage>
</organism>
<dbReference type="InterPro" id="IPR044730">
    <property type="entry name" value="RNase_H-like_dom_plant"/>
</dbReference>
<dbReference type="InterPro" id="IPR026960">
    <property type="entry name" value="RVT-Znf"/>
</dbReference>
<name>A0A6P6WYX5_COFAR</name>
<proteinExistence type="predicted"/>
<dbReference type="InterPro" id="IPR036397">
    <property type="entry name" value="RNaseH_sf"/>
</dbReference>
<dbReference type="AlphaFoldDB" id="A0A6P6WYX5"/>